<reference evidence="1 2" key="1">
    <citation type="submission" date="2020-03" db="EMBL/GenBank/DDBJ databases">
        <title>Sequencing the genomes of 1000 actinobacteria strains.</title>
        <authorList>
            <person name="Klenk H.-P."/>
        </authorList>
    </citation>
    <scope>NUCLEOTIDE SEQUENCE [LARGE SCALE GENOMIC DNA]</scope>
    <source>
        <strain evidence="1 2">DSM 16403</strain>
    </source>
</reference>
<accession>A0A846RS24</accession>
<keyword evidence="2" id="KW-1185">Reference proteome</keyword>
<organism evidence="1 2">
    <name type="scientific">Arthrobacter pigmenti</name>
    <dbReference type="NCBI Taxonomy" id="271432"/>
    <lineage>
        <taxon>Bacteria</taxon>
        <taxon>Bacillati</taxon>
        <taxon>Actinomycetota</taxon>
        <taxon>Actinomycetes</taxon>
        <taxon>Micrococcales</taxon>
        <taxon>Micrococcaceae</taxon>
        <taxon>Arthrobacter</taxon>
    </lineage>
</organism>
<sequence length="386" mass="42261">MPHGQVAPDPALHQPGHDVGMRRLLRQHLWGTRDQPAAAVLRELGAMQAQEFTYARWSLAQRSAGETAATIDRLYADGLLLRTHVLRPTWHFVHRWDAAWLLQLTAPRVKMTMRSVIRQWGLDEATLRSGTAVLGACVADGSHRTRDELATALEAASLPSAGPALGSFLMAAELDRVLISGTPRVSAGGTVRQTYAAFEARVEPAPTGGSVRIPSGREFDRTEALRELVIRYFGGRAPATVKDCSLWSGLTLADVREGLREADDLLTSEEIGGQRFVVPVEPLAIRPPETPVVDLIQCYDEFVMGYTPTRFFGAPPLTSSPARLSGHLILLNGQVAGGWKHTLGPREAILDIVTDRPFDEAEAAALEDAVRKYGDFLGRALNVRWR</sequence>
<dbReference type="EMBL" id="JAATJL010000001">
    <property type="protein sequence ID" value="NJC21866.1"/>
    <property type="molecule type" value="Genomic_DNA"/>
</dbReference>
<evidence type="ECO:0000313" key="2">
    <source>
        <dbReference type="Proteomes" id="UP000547458"/>
    </source>
</evidence>
<dbReference type="Proteomes" id="UP000547458">
    <property type="component" value="Unassembled WGS sequence"/>
</dbReference>
<protein>
    <recommendedName>
        <fullName evidence="3">Winged helix DNA-binding domain-containing protein</fullName>
    </recommendedName>
</protein>
<gene>
    <name evidence="1" type="ORF">BJ994_000942</name>
</gene>
<comment type="caution">
    <text evidence="1">The sequence shown here is derived from an EMBL/GenBank/DDBJ whole genome shotgun (WGS) entry which is preliminary data.</text>
</comment>
<dbReference type="PANTHER" id="PTHR38479">
    <property type="entry name" value="LMO0824 PROTEIN"/>
    <property type="match status" value="1"/>
</dbReference>
<dbReference type="PANTHER" id="PTHR38479:SF2">
    <property type="entry name" value="WINGED HELIX DNA-BINDING DOMAIN-CONTAINING PROTEIN"/>
    <property type="match status" value="1"/>
</dbReference>
<dbReference type="Pfam" id="PF06224">
    <property type="entry name" value="AlkZ-like"/>
    <property type="match status" value="1"/>
</dbReference>
<evidence type="ECO:0008006" key="3">
    <source>
        <dbReference type="Google" id="ProtNLM"/>
    </source>
</evidence>
<dbReference type="InterPro" id="IPR009351">
    <property type="entry name" value="AlkZ-like"/>
</dbReference>
<evidence type="ECO:0000313" key="1">
    <source>
        <dbReference type="EMBL" id="NJC21866.1"/>
    </source>
</evidence>
<dbReference type="AlphaFoldDB" id="A0A846RS24"/>
<name>A0A846RS24_9MICC</name>
<proteinExistence type="predicted"/>
<dbReference type="RefSeq" id="WP_167992011.1">
    <property type="nucleotide sequence ID" value="NZ_JAATJL010000001.1"/>
</dbReference>